<dbReference type="GO" id="GO:0009873">
    <property type="term" value="P:ethylene-activated signaling pathway"/>
    <property type="evidence" value="ECO:0007669"/>
    <property type="project" value="UniProtKB-KW"/>
</dbReference>
<dbReference type="InterPro" id="IPR015300">
    <property type="entry name" value="DNA-bd_pseudobarrel_sf"/>
</dbReference>
<name>A0ABD1H496_SALDI</name>
<feature type="domain" description="TF-B3" evidence="9">
    <location>
        <begin position="185"/>
        <end position="288"/>
    </location>
</feature>
<evidence type="ECO:0000313" key="11">
    <source>
        <dbReference type="EMBL" id="KAL1551230.1"/>
    </source>
</evidence>
<dbReference type="Pfam" id="PF02362">
    <property type="entry name" value="B3"/>
    <property type="match status" value="1"/>
</dbReference>
<feature type="domain" description="AP2/ERF" evidence="10">
    <location>
        <begin position="59"/>
        <end position="114"/>
    </location>
</feature>
<dbReference type="PROSITE" id="PS50863">
    <property type="entry name" value="B3"/>
    <property type="match status" value="1"/>
</dbReference>
<keyword evidence="5" id="KW-0238">DNA-binding</keyword>
<dbReference type="FunFam" id="3.30.730.10:FF:000008">
    <property type="entry name" value="AP2 domain-containing protein RAP2.8"/>
    <property type="match status" value="1"/>
</dbReference>
<dbReference type="PANTHER" id="PTHR31140">
    <property type="entry name" value="B3 DOMAIN-CONTAINING TRANSCRIPTION FACTOR ABI3"/>
    <property type="match status" value="1"/>
</dbReference>
<dbReference type="InterPro" id="IPR036955">
    <property type="entry name" value="AP2/ERF_dom_sf"/>
</dbReference>
<dbReference type="SMART" id="SM01019">
    <property type="entry name" value="B3"/>
    <property type="match status" value="1"/>
</dbReference>
<dbReference type="Gene3D" id="3.30.730.10">
    <property type="entry name" value="AP2/ERF domain"/>
    <property type="match status" value="1"/>
</dbReference>
<comment type="caution">
    <text evidence="11">The sequence shown here is derived from an EMBL/GenBank/DDBJ whole genome shotgun (WGS) entry which is preliminary data.</text>
</comment>
<organism evidence="11 12">
    <name type="scientific">Salvia divinorum</name>
    <name type="common">Maria pastora</name>
    <name type="synonym">Diviner's sage</name>
    <dbReference type="NCBI Taxonomy" id="28513"/>
    <lineage>
        <taxon>Eukaryota</taxon>
        <taxon>Viridiplantae</taxon>
        <taxon>Streptophyta</taxon>
        <taxon>Embryophyta</taxon>
        <taxon>Tracheophyta</taxon>
        <taxon>Spermatophyta</taxon>
        <taxon>Magnoliopsida</taxon>
        <taxon>eudicotyledons</taxon>
        <taxon>Gunneridae</taxon>
        <taxon>Pentapetalae</taxon>
        <taxon>asterids</taxon>
        <taxon>lamiids</taxon>
        <taxon>Lamiales</taxon>
        <taxon>Lamiaceae</taxon>
        <taxon>Nepetoideae</taxon>
        <taxon>Mentheae</taxon>
        <taxon>Salviinae</taxon>
        <taxon>Salvia</taxon>
        <taxon>Salvia subgen. Calosphace</taxon>
    </lineage>
</organism>
<dbReference type="Gene3D" id="2.40.330.10">
    <property type="entry name" value="DNA-binding pseudobarrel domain"/>
    <property type="match status" value="1"/>
</dbReference>
<gene>
    <name evidence="11" type="primary">RAV1</name>
    <name evidence="11" type="ORF">AAHA92_19098</name>
</gene>
<protein>
    <submittedName>
        <fullName evidence="11">Regulator of (H+)-ATPase in vacuolar membrane</fullName>
    </submittedName>
</protein>
<dbReference type="Proteomes" id="UP001567538">
    <property type="component" value="Unassembled WGS sequence"/>
</dbReference>
<feature type="region of interest" description="Disordered" evidence="8">
    <location>
        <begin position="151"/>
        <end position="182"/>
    </location>
</feature>
<dbReference type="PROSITE" id="PS51032">
    <property type="entry name" value="AP2_ERF"/>
    <property type="match status" value="1"/>
</dbReference>
<dbReference type="AlphaFoldDB" id="A0ABD1H496"/>
<dbReference type="CDD" id="cd00018">
    <property type="entry name" value="AP2"/>
    <property type="match status" value="1"/>
</dbReference>
<sequence>MDVSSVDESTTSESISITPPPVASPPAEKLCRVGSGASVIIDAAESGVEAESRKLPSSRFKGVVPQPNGRWGAQIYEKHQRVWLGTFNEEEEAARAYDTAAQRFRGRDAVTNFKPLSERPHDDGGVEAAFLNSHSKAEIVDMLRKHTYGDELEQSRRHYGGGAGDRRGRGGPSCSREDKAPEQLFEKAVTPSDVGKLNRLVIPKQHAEKHFPLQSGNSSKGVLLNFEDSGGSVWRFRYSYWNSSQSYVLTKGWSRFVKEKNLRAGDIVSFGRSTGPDRQLYIDWKARNSGPAQAQAQPAIVRLFGVNISEVPRNGDESCCGGKRMMEMEIFGLKNANKKQRIIDAL</sequence>
<accession>A0ABD1H496</accession>
<dbReference type="InterPro" id="IPR016177">
    <property type="entry name" value="DNA-bd_dom_sf"/>
</dbReference>
<feature type="compositionally biased region" description="Low complexity" evidence="8">
    <location>
        <begin position="1"/>
        <end position="17"/>
    </location>
</feature>
<dbReference type="EMBL" id="JBEAFC010000007">
    <property type="protein sequence ID" value="KAL1551230.1"/>
    <property type="molecule type" value="Genomic_DNA"/>
</dbReference>
<evidence type="ECO:0000256" key="3">
    <source>
        <dbReference type="ARBA" id="ARBA00022745"/>
    </source>
</evidence>
<evidence type="ECO:0000259" key="10">
    <source>
        <dbReference type="PROSITE" id="PS51032"/>
    </source>
</evidence>
<proteinExistence type="inferred from homology"/>
<evidence type="ECO:0000256" key="4">
    <source>
        <dbReference type="ARBA" id="ARBA00023015"/>
    </source>
</evidence>
<dbReference type="InterPro" id="IPR003340">
    <property type="entry name" value="B3_DNA-bd"/>
</dbReference>
<dbReference type="InterPro" id="IPR044800">
    <property type="entry name" value="LEC2-like"/>
</dbReference>
<evidence type="ECO:0000256" key="8">
    <source>
        <dbReference type="SAM" id="MobiDB-lite"/>
    </source>
</evidence>
<evidence type="ECO:0000313" key="12">
    <source>
        <dbReference type="Proteomes" id="UP001567538"/>
    </source>
</evidence>
<dbReference type="CDD" id="cd10017">
    <property type="entry name" value="B3_DNA"/>
    <property type="match status" value="1"/>
</dbReference>
<keyword evidence="3" id="KW-0936">Ethylene signaling pathway</keyword>
<comment type="subcellular location">
    <subcellularLocation>
        <location evidence="1">Nucleus</location>
    </subcellularLocation>
</comment>
<dbReference type="SUPFAM" id="SSF101936">
    <property type="entry name" value="DNA-binding pseudobarrel domain"/>
    <property type="match status" value="1"/>
</dbReference>
<keyword evidence="6" id="KW-0804">Transcription</keyword>
<dbReference type="InterPro" id="IPR001471">
    <property type="entry name" value="AP2/ERF_dom"/>
</dbReference>
<evidence type="ECO:0000256" key="2">
    <source>
        <dbReference type="ARBA" id="ARBA00009089"/>
    </source>
</evidence>
<dbReference type="SMART" id="SM00380">
    <property type="entry name" value="AP2"/>
    <property type="match status" value="1"/>
</dbReference>
<comment type="similarity">
    <text evidence="2">Belongs to the AP2/ERF transcription factor family. RAV subfamily.</text>
</comment>
<keyword evidence="4" id="KW-0805">Transcription regulation</keyword>
<feature type="region of interest" description="Disordered" evidence="8">
    <location>
        <begin position="1"/>
        <end position="29"/>
    </location>
</feature>
<keyword evidence="7" id="KW-0539">Nucleus</keyword>
<evidence type="ECO:0000256" key="1">
    <source>
        <dbReference type="ARBA" id="ARBA00004123"/>
    </source>
</evidence>
<dbReference type="Pfam" id="PF00847">
    <property type="entry name" value="AP2"/>
    <property type="match status" value="1"/>
</dbReference>
<evidence type="ECO:0000256" key="5">
    <source>
        <dbReference type="ARBA" id="ARBA00023125"/>
    </source>
</evidence>
<evidence type="ECO:0000259" key="9">
    <source>
        <dbReference type="PROSITE" id="PS50863"/>
    </source>
</evidence>
<evidence type="ECO:0000256" key="7">
    <source>
        <dbReference type="ARBA" id="ARBA00023242"/>
    </source>
</evidence>
<reference evidence="11 12" key="1">
    <citation type="submission" date="2024-06" db="EMBL/GenBank/DDBJ databases">
        <title>A chromosome level genome sequence of Diviner's sage (Salvia divinorum).</title>
        <authorList>
            <person name="Ford S.A."/>
            <person name="Ro D.-K."/>
            <person name="Ness R.W."/>
            <person name="Phillips M.A."/>
        </authorList>
    </citation>
    <scope>NUCLEOTIDE SEQUENCE [LARGE SCALE GENOMIC DNA]</scope>
    <source>
        <strain evidence="11">SAF-2024a</strain>
        <tissue evidence="11">Leaf</tissue>
    </source>
</reference>
<evidence type="ECO:0000256" key="6">
    <source>
        <dbReference type="ARBA" id="ARBA00023163"/>
    </source>
</evidence>
<dbReference type="SUPFAM" id="SSF54171">
    <property type="entry name" value="DNA-binding domain"/>
    <property type="match status" value="1"/>
</dbReference>
<dbReference type="GO" id="GO:0003677">
    <property type="term" value="F:DNA binding"/>
    <property type="evidence" value="ECO:0007669"/>
    <property type="project" value="UniProtKB-KW"/>
</dbReference>
<keyword evidence="12" id="KW-1185">Reference proteome</keyword>
<dbReference type="PANTHER" id="PTHR31140:SF1">
    <property type="entry name" value="AP2_ERF AND B3 DOMAIN-CONTAINING TRANSCRIPTION REPRESSOR RAV2"/>
    <property type="match status" value="1"/>
</dbReference>
<dbReference type="GO" id="GO:0005634">
    <property type="term" value="C:nucleus"/>
    <property type="evidence" value="ECO:0007669"/>
    <property type="project" value="UniProtKB-SubCell"/>
</dbReference>